<proteinExistence type="predicted"/>
<gene>
    <name evidence="1" type="ORF">skT53_03750</name>
</gene>
<evidence type="ECO:0000313" key="1">
    <source>
        <dbReference type="EMBL" id="BCJ85390.1"/>
    </source>
</evidence>
<organism evidence="1 2">
    <name type="scientific">Effusibacillus dendaii</name>
    <dbReference type="NCBI Taxonomy" id="2743772"/>
    <lineage>
        <taxon>Bacteria</taxon>
        <taxon>Bacillati</taxon>
        <taxon>Bacillota</taxon>
        <taxon>Bacilli</taxon>
        <taxon>Bacillales</taxon>
        <taxon>Alicyclobacillaceae</taxon>
        <taxon>Effusibacillus</taxon>
    </lineage>
</organism>
<dbReference type="EMBL" id="AP023366">
    <property type="protein sequence ID" value="BCJ85390.1"/>
    <property type="molecule type" value="Genomic_DNA"/>
</dbReference>
<evidence type="ECO:0000313" key="2">
    <source>
        <dbReference type="Proteomes" id="UP000593802"/>
    </source>
</evidence>
<name>A0A7I8DA39_9BACL</name>
<keyword evidence="2" id="KW-1185">Reference proteome</keyword>
<dbReference type="AlphaFoldDB" id="A0A7I8DA39"/>
<protein>
    <submittedName>
        <fullName evidence="1">Uncharacterized protein</fullName>
    </submittedName>
</protein>
<reference evidence="1 2" key="1">
    <citation type="submission" date="2020-08" db="EMBL/GenBank/DDBJ databases">
        <title>Complete Genome Sequence of Effusibacillus dendaii Strain skT53, Isolated from Farmland soil.</title>
        <authorList>
            <person name="Konishi T."/>
            <person name="Kawasaki H."/>
        </authorList>
    </citation>
    <scope>NUCLEOTIDE SEQUENCE [LARGE SCALE GENOMIC DNA]</scope>
    <source>
        <strain evidence="2">skT53</strain>
    </source>
</reference>
<dbReference type="KEGG" id="eff:skT53_03750"/>
<dbReference type="Proteomes" id="UP000593802">
    <property type="component" value="Chromosome"/>
</dbReference>
<sequence>MNGLKIRCNDCYEENDLENDRCVRCGRLLEDARKDQTRSKFDIQHYDAPNVIRKNTDSKKVW</sequence>
<accession>A0A7I8DA39</accession>